<evidence type="ECO:0000256" key="9">
    <source>
        <dbReference type="HAMAP-Rule" id="MF_02004"/>
    </source>
</evidence>
<feature type="domain" description="Valyl-tRNA synthetase tRNA-binding arm" evidence="12">
    <location>
        <begin position="811"/>
        <end position="875"/>
    </location>
</feature>
<comment type="function">
    <text evidence="9">Catalyzes the attachment of valine to tRNA(Val). As ValRS can inadvertently accommodate and process structurally similar amino acids such as threonine, to avoid such errors, it has a 'posttransfer' editing activity that hydrolyzes mischarged Thr-tRNA(Val) in a tRNA-dependent manner.</text>
</comment>
<comment type="subcellular location">
    <subcellularLocation>
        <location evidence="9">Cytoplasm</location>
    </subcellularLocation>
</comment>
<sequence length="878" mass="101072">MKELPKTYEPRDVEDRLYKFWVDNGYFHAERDPDKKPFTIVMPPPNVTGQLHMGHAMEAAMQDVLIRFKRMQGYSALWIPGVDHAGIATQIRVEEELRKEGKTRYDLGREKFLERVWAWKHQYGDRIVEQQKRLGASCDWDRARFTMDEGCSKAVREVFVNLYEQGLIYKGSRIINWCPHCVTALSDSEVEYVDKPGHLWHVRYPLADGSGEVIIATTRPETMLGDSGVCVNPNDERYKDIVGKNVILPLVGKEIPVVADDYAEMDFGTGCVKMTPAHDPNDFEVGQRHNLEVIRVLDDKGVVNENGGKYQGLDRYEARKQIVADLEAQGYLVKVEPYNHNVGTCYRCHRDVEPIISAQWFVKMKPLAEEALRVVNDGETKFVPERFTKIYTNWMENVRDWCISRQLWWGHQIPAWYCADCGHMTVSREDATCCEKCGSKHITRDEDVLDTWFSSALWPFETLGWPDTNAEDFQYFYPTDVLVTGYDIIFFWVARMIFSACKQTGRPPFHTVLIHGLVRDDKGRKMSKSLGNGIDPLEMIDRYGSDALRMNMLTSNSPGNDMRFYIERCEAMRNFANKLWNASRYVMMNLSIDKNELPALSELETSDKWILSKLNTLIADVTENLDKYELGVAVQKIYDFIWDSYCDWYIELTKARLYGEDEAQKRSAQQVLLYVLDQILRLMHPFMPFITEEIWQAIPHEGEALIVAAWPKFREDLCFQAEEDGMESIMQAIRAVRNRRAEMNVPPARRTTLYIVTEKQDLFSAGIPFITRLAYAERVVVLAEEPEGHGSMVSCVTHDAKLFLPMEELVDVDKELARIAKEKEKVQKGLAGVQAKLGNPGFAAKAPEQVVRAEQEKAEKYAALLRQLEESEARLKDL</sequence>
<comment type="domain">
    <text evidence="9">The C-terminal coiled-coil domain is crucial for aminoacylation activity.</text>
</comment>
<keyword evidence="7 9" id="KW-0030">Aminoacyl-tRNA synthetase</keyword>
<dbReference type="EC" id="6.1.1.9" evidence="9"/>
<dbReference type="InterPro" id="IPR037118">
    <property type="entry name" value="Val-tRNA_synth_C_sf"/>
</dbReference>
<name>A0ABV1G5Y7_9FIRM</name>
<feature type="domain" description="Aminoacyl-tRNA synthetase class Ia" evidence="10">
    <location>
        <begin position="17"/>
        <end position="563"/>
    </location>
</feature>
<gene>
    <name evidence="9" type="primary">valS</name>
    <name evidence="13" type="ORF">WMO66_05975</name>
</gene>
<dbReference type="SUPFAM" id="SSF47323">
    <property type="entry name" value="Anticodon-binding domain of a subclass of class I aminoacyl-tRNA synthetases"/>
    <property type="match status" value="1"/>
</dbReference>
<feature type="domain" description="Methionyl/Valyl/Leucyl/Isoleucyl-tRNA synthetase anticodon-binding" evidence="11">
    <location>
        <begin position="607"/>
        <end position="752"/>
    </location>
</feature>
<dbReference type="InterPro" id="IPR014729">
    <property type="entry name" value="Rossmann-like_a/b/a_fold"/>
</dbReference>
<comment type="domain">
    <text evidence="9">ValRS has two distinct active sites: one for aminoacylation and one for editing. The misactivated threonine is translocated from the active site to the editing site.</text>
</comment>
<dbReference type="Gene3D" id="3.90.740.10">
    <property type="entry name" value="Valyl/Leucyl/Isoleucyl-tRNA synthetase, editing domain"/>
    <property type="match status" value="1"/>
</dbReference>
<dbReference type="SUPFAM" id="SSF52374">
    <property type="entry name" value="Nucleotidylyl transferase"/>
    <property type="match status" value="1"/>
</dbReference>
<dbReference type="HAMAP" id="MF_02004">
    <property type="entry name" value="Val_tRNA_synth_type1"/>
    <property type="match status" value="1"/>
</dbReference>
<accession>A0ABV1G5Y7</accession>
<dbReference type="PROSITE" id="PS00178">
    <property type="entry name" value="AA_TRNA_LIGASE_I"/>
    <property type="match status" value="1"/>
</dbReference>
<dbReference type="Pfam" id="PF10458">
    <property type="entry name" value="Val_tRNA-synt_C"/>
    <property type="match status" value="1"/>
</dbReference>
<feature type="coiled-coil region" evidence="9">
    <location>
        <begin position="851"/>
        <end position="878"/>
    </location>
</feature>
<evidence type="ECO:0000256" key="5">
    <source>
        <dbReference type="ARBA" id="ARBA00022917"/>
    </source>
</evidence>
<dbReference type="SUPFAM" id="SSF46589">
    <property type="entry name" value="tRNA-binding arm"/>
    <property type="match status" value="1"/>
</dbReference>
<evidence type="ECO:0000259" key="12">
    <source>
        <dbReference type="Pfam" id="PF10458"/>
    </source>
</evidence>
<evidence type="ECO:0000313" key="14">
    <source>
        <dbReference type="Proteomes" id="UP001491552"/>
    </source>
</evidence>
<evidence type="ECO:0000256" key="8">
    <source>
        <dbReference type="ARBA" id="ARBA00047552"/>
    </source>
</evidence>
<dbReference type="CDD" id="cd00817">
    <property type="entry name" value="ValRS_core"/>
    <property type="match status" value="1"/>
</dbReference>
<evidence type="ECO:0000256" key="4">
    <source>
        <dbReference type="ARBA" id="ARBA00022840"/>
    </source>
</evidence>
<dbReference type="PRINTS" id="PR00986">
    <property type="entry name" value="TRNASYNTHVAL"/>
</dbReference>
<feature type="binding site" evidence="9">
    <location>
        <position position="528"/>
    </location>
    <ligand>
        <name>ATP</name>
        <dbReference type="ChEBI" id="CHEBI:30616"/>
    </ligand>
</feature>
<dbReference type="EMBL" id="JBBMFF010000187">
    <property type="protein sequence ID" value="MEQ2510796.1"/>
    <property type="molecule type" value="Genomic_DNA"/>
</dbReference>
<dbReference type="InterPro" id="IPR010978">
    <property type="entry name" value="tRNA-bd_arm"/>
</dbReference>
<dbReference type="Gene3D" id="3.40.50.620">
    <property type="entry name" value="HUPs"/>
    <property type="match status" value="3"/>
</dbReference>
<dbReference type="PANTHER" id="PTHR11946">
    <property type="entry name" value="VALYL-TRNA SYNTHETASES"/>
    <property type="match status" value="1"/>
</dbReference>
<evidence type="ECO:0000259" key="10">
    <source>
        <dbReference type="Pfam" id="PF00133"/>
    </source>
</evidence>
<dbReference type="Proteomes" id="UP001491552">
    <property type="component" value="Unassembled WGS sequence"/>
</dbReference>
<proteinExistence type="inferred from homology"/>
<evidence type="ECO:0000256" key="7">
    <source>
        <dbReference type="ARBA" id="ARBA00023146"/>
    </source>
</evidence>
<dbReference type="InterPro" id="IPR001412">
    <property type="entry name" value="aa-tRNA-synth_I_CS"/>
</dbReference>
<comment type="caution">
    <text evidence="13">The sequence shown here is derived from an EMBL/GenBank/DDBJ whole genome shotgun (WGS) entry which is preliminary data.</text>
</comment>
<dbReference type="PANTHER" id="PTHR11946:SF93">
    <property type="entry name" value="VALINE--TRNA LIGASE, CHLOROPLASTIC_MITOCHONDRIAL 2"/>
    <property type="match status" value="1"/>
</dbReference>
<evidence type="ECO:0000256" key="1">
    <source>
        <dbReference type="ARBA" id="ARBA00022490"/>
    </source>
</evidence>
<dbReference type="Gene3D" id="1.10.287.380">
    <property type="entry name" value="Valyl-tRNA synthetase, C-terminal domain"/>
    <property type="match status" value="1"/>
</dbReference>
<feature type="short sequence motif" description="'HIGH' region" evidence="9">
    <location>
        <begin position="45"/>
        <end position="55"/>
    </location>
</feature>
<dbReference type="RefSeq" id="WP_349135476.1">
    <property type="nucleotide sequence ID" value="NZ_JBBMFF010000187.1"/>
</dbReference>
<evidence type="ECO:0000256" key="6">
    <source>
        <dbReference type="ARBA" id="ARBA00023054"/>
    </source>
</evidence>
<dbReference type="CDD" id="cd07962">
    <property type="entry name" value="Anticodon_Ia_Val"/>
    <property type="match status" value="1"/>
</dbReference>
<dbReference type="Pfam" id="PF00133">
    <property type="entry name" value="tRNA-synt_1"/>
    <property type="match status" value="1"/>
</dbReference>
<evidence type="ECO:0000313" key="13">
    <source>
        <dbReference type="EMBL" id="MEQ2510796.1"/>
    </source>
</evidence>
<reference evidence="13 14" key="1">
    <citation type="submission" date="2024-03" db="EMBL/GenBank/DDBJ databases">
        <title>Human intestinal bacterial collection.</title>
        <authorList>
            <person name="Pauvert C."/>
            <person name="Hitch T.C.A."/>
            <person name="Clavel T."/>
        </authorList>
    </citation>
    <scope>NUCLEOTIDE SEQUENCE [LARGE SCALE GENOMIC DNA]</scope>
    <source>
        <strain evidence="13 14">CLA-AA-H192</strain>
    </source>
</reference>
<keyword evidence="14" id="KW-1185">Reference proteome</keyword>
<evidence type="ECO:0000256" key="3">
    <source>
        <dbReference type="ARBA" id="ARBA00022741"/>
    </source>
</evidence>
<keyword evidence="6 9" id="KW-0175">Coiled coil</keyword>
<organism evidence="13 14">
    <name type="scientific">Faecousia intestinalis</name>
    <dbReference type="NCBI Taxonomy" id="3133167"/>
    <lineage>
        <taxon>Bacteria</taxon>
        <taxon>Bacillati</taxon>
        <taxon>Bacillota</taxon>
        <taxon>Clostridia</taxon>
        <taxon>Eubacteriales</taxon>
        <taxon>Oscillospiraceae</taxon>
        <taxon>Faecousia</taxon>
    </lineage>
</organism>
<dbReference type="NCBIfam" id="NF004349">
    <property type="entry name" value="PRK05729.1"/>
    <property type="match status" value="1"/>
</dbReference>
<protein>
    <recommendedName>
        <fullName evidence="9">Valine--tRNA ligase</fullName>
        <ecNumber evidence="9">6.1.1.9</ecNumber>
    </recommendedName>
    <alternativeName>
        <fullName evidence="9">Valyl-tRNA synthetase</fullName>
        <shortName evidence="9">ValRS</shortName>
    </alternativeName>
</protein>
<evidence type="ECO:0000259" key="11">
    <source>
        <dbReference type="Pfam" id="PF08264"/>
    </source>
</evidence>
<dbReference type="Pfam" id="PF08264">
    <property type="entry name" value="Anticodon_1"/>
    <property type="match status" value="1"/>
</dbReference>
<feature type="short sequence motif" description="'KMSKS' region" evidence="9">
    <location>
        <begin position="525"/>
        <end position="529"/>
    </location>
</feature>
<dbReference type="SUPFAM" id="SSF50677">
    <property type="entry name" value="ValRS/IleRS/LeuRS editing domain"/>
    <property type="match status" value="1"/>
</dbReference>
<dbReference type="Gene3D" id="1.10.730.10">
    <property type="entry name" value="Isoleucyl-tRNA Synthetase, Domain 1"/>
    <property type="match status" value="1"/>
</dbReference>
<keyword evidence="2 9" id="KW-0436">Ligase</keyword>
<dbReference type="InterPro" id="IPR009008">
    <property type="entry name" value="Val/Leu/Ile-tRNA-synth_edit"/>
</dbReference>
<dbReference type="InterPro" id="IPR033705">
    <property type="entry name" value="Anticodon_Ia_Val"/>
</dbReference>
<dbReference type="NCBIfam" id="TIGR00422">
    <property type="entry name" value="valS"/>
    <property type="match status" value="1"/>
</dbReference>
<comment type="catalytic activity">
    <reaction evidence="8 9">
        <text>tRNA(Val) + L-valine + ATP = L-valyl-tRNA(Val) + AMP + diphosphate</text>
        <dbReference type="Rhea" id="RHEA:10704"/>
        <dbReference type="Rhea" id="RHEA-COMP:9672"/>
        <dbReference type="Rhea" id="RHEA-COMP:9708"/>
        <dbReference type="ChEBI" id="CHEBI:30616"/>
        <dbReference type="ChEBI" id="CHEBI:33019"/>
        <dbReference type="ChEBI" id="CHEBI:57762"/>
        <dbReference type="ChEBI" id="CHEBI:78442"/>
        <dbReference type="ChEBI" id="CHEBI:78537"/>
        <dbReference type="ChEBI" id="CHEBI:456215"/>
        <dbReference type="EC" id="6.1.1.9"/>
    </reaction>
</comment>
<keyword evidence="3 9" id="KW-0547">Nucleotide-binding</keyword>
<dbReference type="InterPro" id="IPR002303">
    <property type="entry name" value="Valyl-tRNA_ligase"/>
</dbReference>
<dbReference type="InterPro" id="IPR002300">
    <property type="entry name" value="aa-tRNA-synth_Ia"/>
</dbReference>
<keyword evidence="4 9" id="KW-0067">ATP-binding</keyword>
<dbReference type="InterPro" id="IPR019499">
    <property type="entry name" value="Val-tRNA_synth_tRNA-bd"/>
</dbReference>
<keyword evidence="1 9" id="KW-0963">Cytoplasm</keyword>
<dbReference type="GO" id="GO:0004832">
    <property type="term" value="F:valine-tRNA ligase activity"/>
    <property type="evidence" value="ECO:0007669"/>
    <property type="project" value="UniProtKB-EC"/>
</dbReference>
<comment type="similarity">
    <text evidence="9">Belongs to the class-I aminoacyl-tRNA synthetase family. ValS type 1 subfamily.</text>
</comment>
<keyword evidence="5 9" id="KW-0648">Protein biosynthesis</keyword>
<dbReference type="InterPro" id="IPR009080">
    <property type="entry name" value="tRNAsynth_Ia_anticodon-bd"/>
</dbReference>
<dbReference type="InterPro" id="IPR013155">
    <property type="entry name" value="M/V/L/I-tRNA-synth_anticd-bd"/>
</dbReference>
<evidence type="ECO:0000256" key="2">
    <source>
        <dbReference type="ARBA" id="ARBA00022598"/>
    </source>
</evidence>
<comment type="subunit">
    <text evidence="9">Monomer.</text>
</comment>